<dbReference type="InterPro" id="IPR051084">
    <property type="entry name" value="H+-coupled_symporters"/>
</dbReference>
<reference evidence="12" key="1">
    <citation type="submission" date="2018-10" db="EMBL/GenBank/DDBJ databases">
        <authorList>
            <person name="Peiro R."/>
            <person name="Begona"/>
            <person name="Cbmso G."/>
            <person name="Lopez M."/>
            <person name="Gonzalez S."/>
            <person name="Sacristan E."/>
            <person name="Castillo E."/>
        </authorList>
    </citation>
    <scope>NUCLEOTIDE SEQUENCE [LARGE SCALE GENOMIC DNA]</scope>
</reference>
<evidence type="ECO:0000259" key="10">
    <source>
        <dbReference type="PROSITE" id="PS50850"/>
    </source>
</evidence>
<keyword evidence="4" id="KW-1003">Cell membrane</keyword>
<evidence type="ECO:0000313" key="12">
    <source>
        <dbReference type="Proteomes" id="UP000289200"/>
    </source>
</evidence>
<feature type="transmembrane region" description="Helical" evidence="9">
    <location>
        <begin position="87"/>
        <end position="114"/>
    </location>
</feature>
<dbReference type="FunFam" id="1.20.1250.20:FF:000001">
    <property type="entry name" value="Dicarboxylate MFS transporter"/>
    <property type="match status" value="1"/>
</dbReference>
<accession>A0A3S4B293</accession>
<keyword evidence="6" id="KW-0769">Symport</keyword>
<keyword evidence="7 9" id="KW-1133">Transmembrane helix</keyword>
<feature type="transmembrane region" description="Helical" evidence="9">
    <location>
        <begin position="187"/>
        <end position="206"/>
    </location>
</feature>
<feature type="transmembrane region" description="Helical" evidence="9">
    <location>
        <begin position="300"/>
        <end position="320"/>
    </location>
</feature>
<dbReference type="PROSITE" id="PS00217">
    <property type="entry name" value="SUGAR_TRANSPORT_2"/>
    <property type="match status" value="1"/>
</dbReference>
<dbReference type="AlphaFoldDB" id="A0A3S4B293"/>
<dbReference type="PROSITE" id="PS50850">
    <property type="entry name" value="MFS"/>
    <property type="match status" value="1"/>
</dbReference>
<dbReference type="InterPro" id="IPR005828">
    <property type="entry name" value="MFS_sugar_transport-like"/>
</dbReference>
<comment type="similarity">
    <text evidence="2">Belongs to the major facilitator superfamily. Metabolite:H+ Symporter (MHS) family (TC 2.A.1.6) family.</text>
</comment>
<keyword evidence="5 9" id="KW-0812">Transmembrane</keyword>
<evidence type="ECO:0000256" key="2">
    <source>
        <dbReference type="ARBA" id="ARBA00008240"/>
    </source>
</evidence>
<evidence type="ECO:0000256" key="8">
    <source>
        <dbReference type="ARBA" id="ARBA00023136"/>
    </source>
</evidence>
<dbReference type="RefSeq" id="WP_129609672.1">
    <property type="nucleotide sequence ID" value="NZ_UWOC01000157.1"/>
</dbReference>
<feature type="transmembrane region" description="Helical" evidence="9">
    <location>
        <begin position="120"/>
        <end position="142"/>
    </location>
</feature>
<keyword evidence="12" id="KW-1185">Reference proteome</keyword>
<proteinExistence type="inferred from homology"/>
<dbReference type="PANTHER" id="PTHR43528:SF8">
    <property type="entry name" value="BLR0239 PROTEIN"/>
    <property type="match status" value="1"/>
</dbReference>
<feature type="transmembrane region" description="Helical" evidence="9">
    <location>
        <begin position="20"/>
        <end position="41"/>
    </location>
</feature>
<feature type="transmembrane region" description="Helical" evidence="9">
    <location>
        <begin position="326"/>
        <end position="354"/>
    </location>
</feature>
<comment type="subcellular location">
    <subcellularLocation>
        <location evidence="1">Cell membrane</location>
        <topology evidence="1">Multi-pass membrane protein</topology>
    </subcellularLocation>
</comment>
<dbReference type="GO" id="GO:0005886">
    <property type="term" value="C:plasma membrane"/>
    <property type="evidence" value="ECO:0007669"/>
    <property type="project" value="UniProtKB-SubCell"/>
</dbReference>
<evidence type="ECO:0000256" key="3">
    <source>
        <dbReference type="ARBA" id="ARBA00022448"/>
    </source>
</evidence>
<dbReference type="InterPro" id="IPR005829">
    <property type="entry name" value="Sugar_transporter_CS"/>
</dbReference>
<feature type="transmembrane region" description="Helical" evidence="9">
    <location>
        <begin position="392"/>
        <end position="413"/>
    </location>
</feature>
<feature type="domain" description="Major facilitator superfamily (MFS) profile" evidence="10">
    <location>
        <begin position="15"/>
        <end position="420"/>
    </location>
</feature>
<gene>
    <name evidence="11" type="primary">proP_2</name>
    <name evidence="11" type="ORF">RHODGE_RHODGE_03058</name>
</gene>
<organism evidence="11 12">
    <name type="scientific">Rhodoplanes serenus</name>
    <dbReference type="NCBI Taxonomy" id="200615"/>
    <lineage>
        <taxon>Bacteria</taxon>
        <taxon>Pseudomonadati</taxon>
        <taxon>Pseudomonadota</taxon>
        <taxon>Alphaproteobacteria</taxon>
        <taxon>Hyphomicrobiales</taxon>
        <taxon>Nitrobacteraceae</taxon>
        <taxon>Rhodoplanes</taxon>
    </lineage>
</organism>
<dbReference type="Proteomes" id="UP000289200">
    <property type="component" value="Unassembled WGS sequence"/>
</dbReference>
<feature type="transmembrane region" description="Helical" evidence="9">
    <location>
        <begin position="366"/>
        <end position="386"/>
    </location>
</feature>
<feature type="transmembrane region" description="Helical" evidence="9">
    <location>
        <begin position="271"/>
        <end position="288"/>
    </location>
</feature>
<evidence type="ECO:0000256" key="5">
    <source>
        <dbReference type="ARBA" id="ARBA00022692"/>
    </source>
</evidence>
<dbReference type="EMBL" id="UWOC01000157">
    <property type="protein sequence ID" value="VCU09891.1"/>
    <property type="molecule type" value="Genomic_DNA"/>
</dbReference>
<evidence type="ECO:0000256" key="9">
    <source>
        <dbReference type="SAM" id="Phobius"/>
    </source>
</evidence>
<protein>
    <submittedName>
        <fullName evidence="11">Proline/betaine transporter</fullName>
    </submittedName>
</protein>
<dbReference type="Pfam" id="PF07690">
    <property type="entry name" value="MFS_1"/>
    <property type="match status" value="1"/>
</dbReference>
<dbReference type="Gene3D" id="1.20.1250.20">
    <property type="entry name" value="MFS general substrate transporter like domains"/>
    <property type="match status" value="2"/>
</dbReference>
<comment type="caution">
    <text evidence="11">The sequence shown here is derived from an EMBL/GenBank/DDBJ whole genome shotgun (WGS) entry which is preliminary data.</text>
</comment>
<evidence type="ECO:0000313" key="11">
    <source>
        <dbReference type="EMBL" id="VCU09891.1"/>
    </source>
</evidence>
<dbReference type="OrthoDB" id="9783227at2"/>
<name>A0A3S4B293_9BRAD</name>
<feature type="transmembrane region" description="Helical" evidence="9">
    <location>
        <begin position="53"/>
        <end position="75"/>
    </location>
</feature>
<keyword evidence="8 9" id="KW-0472">Membrane</keyword>
<evidence type="ECO:0000256" key="4">
    <source>
        <dbReference type="ARBA" id="ARBA00022475"/>
    </source>
</evidence>
<keyword evidence="3" id="KW-0813">Transport</keyword>
<feature type="transmembrane region" description="Helical" evidence="9">
    <location>
        <begin position="163"/>
        <end position="181"/>
    </location>
</feature>
<dbReference type="GO" id="GO:0015293">
    <property type="term" value="F:symporter activity"/>
    <property type="evidence" value="ECO:0007669"/>
    <property type="project" value="UniProtKB-KW"/>
</dbReference>
<dbReference type="SUPFAM" id="SSF103473">
    <property type="entry name" value="MFS general substrate transporter"/>
    <property type="match status" value="1"/>
</dbReference>
<evidence type="ECO:0000256" key="6">
    <source>
        <dbReference type="ARBA" id="ARBA00022847"/>
    </source>
</evidence>
<dbReference type="PANTHER" id="PTHR43528">
    <property type="entry name" value="ALPHA-KETOGLUTARATE PERMEASE"/>
    <property type="match status" value="1"/>
</dbReference>
<sequence>MSGTIAIDDRTRNRALAGGIWGTIVEWYDYAIYGFLATIIARNFFPSEDETTGLLAAFATFGIGFVARPLGGILIGRMGDVVGRKSALITTLFMMAVSTVAIGLLPTYAAIGIWAPTCLVVLRLLQGFSAGGEWGSSAAFIVEWAPQERRGFFGSLQQVSVGLGLLLGSGTAALLSTVLTAEQMGSFGWRIPFIIGGVLLPIGMYLRNNVDETPIFREEHAHAAKAPESTTRLAVKAFALTIIWTVGFYIVLTYMPTFTERQVGLSKTEALWSNTLGLLCFALVIPLMGHLSDRVGRKPVLIGSVVAFLVLVYPLFTLMLTAKSLAAVVAVQLVLAVMLAAFSGPGPAALVEIFQTAGRATWMSTAYSLAVAIFGGFAPYISTWLIKVTGTPIAPTFYLIGAAIVSLAAAWSLRETAFEKLK</sequence>
<dbReference type="InterPro" id="IPR020846">
    <property type="entry name" value="MFS_dom"/>
</dbReference>
<feature type="transmembrane region" description="Helical" evidence="9">
    <location>
        <begin position="233"/>
        <end position="251"/>
    </location>
</feature>
<evidence type="ECO:0000256" key="7">
    <source>
        <dbReference type="ARBA" id="ARBA00022989"/>
    </source>
</evidence>
<dbReference type="InterPro" id="IPR036259">
    <property type="entry name" value="MFS_trans_sf"/>
</dbReference>
<evidence type="ECO:0000256" key="1">
    <source>
        <dbReference type="ARBA" id="ARBA00004651"/>
    </source>
</evidence>
<dbReference type="InterPro" id="IPR011701">
    <property type="entry name" value="MFS"/>
</dbReference>
<dbReference type="Pfam" id="PF00083">
    <property type="entry name" value="Sugar_tr"/>
    <property type="match status" value="1"/>
</dbReference>